<dbReference type="SUPFAM" id="SSF117856">
    <property type="entry name" value="AF0104/ALDC/Ptd012-like"/>
    <property type="match status" value="1"/>
</dbReference>
<keyword evidence="3" id="KW-0479">Metal-binding</keyword>
<keyword evidence="4" id="KW-0378">Hydrolase</keyword>
<evidence type="ECO:0000313" key="8">
    <source>
        <dbReference type="EMBL" id="RCN33601.1"/>
    </source>
</evidence>
<dbReference type="GO" id="GO:0016788">
    <property type="term" value="F:hydrolase activity, acting on ester bonds"/>
    <property type="evidence" value="ECO:0007669"/>
    <property type="project" value="TreeGrafter"/>
</dbReference>
<dbReference type="Pfam" id="PF08925">
    <property type="entry name" value="DUF1907"/>
    <property type="match status" value="1"/>
</dbReference>
<dbReference type="PANTHER" id="PTHR13204">
    <property type="entry name" value="PTD012 PROTEIN"/>
    <property type="match status" value="1"/>
</dbReference>
<keyword evidence="5" id="KW-0862">Zinc</keyword>
<comment type="subcellular location">
    <subcellularLocation>
        <location evidence="1">Nucleus</location>
    </subcellularLocation>
</comment>
<evidence type="ECO:0000256" key="3">
    <source>
        <dbReference type="ARBA" id="ARBA00022723"/>
    </source>
</evidence>
<evidence type="ECO:0000256" key="4">
    <source>
        <dbReference type="ARBA" id="ARBA00022801"/>
    </source>
</evidence>
<dbReference type="CDD" id="cd17298">
    <property type="entry name" value="DUF1907"/>
    <property type="match status" value="1"/>
</dbReference>
<protein>
    <recommendedName>
        <fullName evidence="7">DUF1907 domain-containing protein</fullName>
    </recommendedName>
</protein>
<evidence type="ECO:0000256" key="2">
    <source>
        <dbReference type="ARBA" id="ARBA00011245"/>
    </source>
</evidence>
<dbReference type="EMBL" id="JOJR01000893">
    <property type="protein sequence ID" value="RCN33601.1"/>
    <property type="molecule type" value="Genomic_DNA"/>
</dbReference>
<reference evidence="8 9" key="1">
    <citation type="submission" date="2014-10" db="EMBL/GenBank/DDBJ databases">
        <title>Draft genome of the hookworm Ancylostoma caninum.</title>
        <authorList>
            <person name="Mitreva M."/>
        </authorList>
    </citation>
    <scope>NUCLEOTIDE SEQUENCE [LARGE SCALE GENOMIC DNA]</scope>
    <source>
        <strain evidence="8 9">Baltimore</strain>
    </source>
</reference>
<keyword evidence="6" id="KW-0539">Nucleus</keyword>
<evidence type="ECO:0000259" key="7">
    <source>
        <dbReference type="SMART" id="SM01168"/>
    </source>
</evidence>
<gene>
    <name evidence="8" type="ORF">ANCCAN_20564</name>
</gene>
<dbReference type="Proteomes" id="UP000252519">
    <property type="component" value="Unassembled WGS sequence"/>
</dbReference>
<keyword evidence="9" id="KW-1185">Reference proteome</keyword>
<feature type="domain" description="DUF1907" evidence="7">
    <location>
        <begin position="21"/>
        <end position="303"/>
    </location>
</feature>
<sequence>MSWRTLVINTLKPSNHELRSVIEAALWKNFKNVQVEVEACPDLTVAPFRMTSTGFGRNLVIADVGGWGNLFPDLHKEKLYDIKEVCNTCEAPKAFVFGPGGCPPSAVGVNGELVADANLSENKVASKVTIQLDNYTTPYKTLLVNSTKFVLMGNLAITPEPGPAEVVHIKCSQRTGKDSFPRCIRKHLEQHYGQCCVSLAGIFLLLRGRADVHIAPDFPDKPFQSMEEASGFKVDKWLQTFNVSAPLVGACVLHSYDPGYKLRMEHTHCYSDHDDAGHFYDDTTPEQAEYEGWFTAAEKIYRIDEI</sequence>
<dbReference type="PANTHER" id="PTHR13204:SF1">
    <property type="entry name" value="ESTER HYDROLASE C11ORF54"/>
    <property type="match status" value="1"/>
</dbReference>
<evidence type="ECO:0000256" key="6">
    <source>
        <dbReference type="ARBA" id="ARBA00023242"/>
    </source>
</evidence>
<organism evidence="8 9">
    <name type="scientific">Ancylostoma caninum</name>
    <name type="common">Dog hookworm</name>
    <dbReference type="NCBI Taxonomy" id="29170"/>
    <lineage>
        <taxon>Eukaryota</taxon>
        <taxon>Metazoa</taxon>
        <taxon>Ecdysozoa</taxon>
        <taxon>Nematoda</taxon>
        <taxon>Chromadorea</taxon>
        <taxon>Rhabditida</taxon>
        <taxon>Rhabditina</taxon>
        <taxon>Rhabditomorpha</taxon>
        <taxon>Strongyloidea</taxon>
        <taxon>Ancylostomatidae</taxon>
        <taxon>Ancylostomatinae</taxon>
        <taxon>Ancylostoma</taxon>
    </lineage>
</organism>
<dbReference type="SMART" id="SM01168">
    <property type="entry name" value="DUF1907"/>
    <property type="match status" value="1"/>
</dbReference>
<accession>A0A368FMZ8</accession>
<evidence type="ECO:0000256" key="1">
    <source>
        <dbReference type="ARBA" id="ARBA00004123"/>
    </source>
</evidence>
<proteinExistence type="predicted"/>
<evidence type="ECO:0000313" key="9">
    <source>
        <dbReference type="Proteomes" id="UP000252519"/>
    </source>
</evidence>
<dbReference type="GO" id="GO:0005634">
    <property type="term" value="C:nucleus"/>
    <property type="evidence" value="ECO:0007669"/>
    <property type="project" value="UniProtKB-SubCell"/>
</dbReference>
<dbReference type="InterPro" id="IPR015021">
    <property type="entry name" value="C11orf54_DUF1907"/>
</dbReference>
<comment type="caution">
    <text evidence="8">The sequence shown here is derived from an EMBL/GenBank/DDBJ whole genome shotgun (WGS) entry which is preliminary data.</text>
</comment>
<name>A0A368FMZ8_ANCCA</name>
<comment type="subunit">
    <text evidence="2">Monomer.</text>
</comment>
<dbReference type="AlphaFoldDB" id="A0A368FMZ8"/>
<dbReference type="OrthoDB" id="5119241at2759"/>
<evidence type="ECO:0000256" key="5">
    <source>
        <dbReference type="ARBA" id="ARBA00022833"/>
    </source>
</evidence>
<dbReference type="GO" id="GO:0008270">
    <property type="term" value="F:zinc ion binding"/>
    <property type="evidence" value="ECO:0007669"/>
    <property type="project" value="TreeGrafter"/>
</dbReference>